<evidence type="ECO:0000313" key="1">
    <source>
        <dbReference type="EMBL" id="RCW51017.1"/>
    </source>
</evidence>
<keyword evidence="2" id="KW-1185">Reference proteome</keyword>
<evidence type="ECO:0000313" key="2">
    <source>
        <dbReference type="Proteomes" id="UP000252415"/>
    </source>
</evidence>
<organism evidence="1 2">
    <name type="scientific">Paenibacillus prosopidis</name>
    <dbReference type="NCBI Taxonomy" id="630520"/>
    <lineage>
        <taxon>Bacteria</taxon>
        <taxon>Bacillati</taxon>
        <taxon>Bacillota</taxon>
        <taxon>Bacilli</taxon>
        <taxon>Bacillales</taxon>
        <taxon>Paenibacillaceae</taxon>
        <taxon>Paenibacillus</taxon>
    </lineage>
</organism>
<dbReference type="Proteomes" id="UP000252415">
    <property type="component" value="Unassembled WGS sequence"/>
</dbReference>
<accession>A0A368WC59</accession>
<proteinExistence type="predicted"/>
<name>A0A368WC59_9BACL</name>
<gene>
    <name evidence="1" type="ORF">DFP97_102209</name>
</gene>
<reference evidence="1 2" key="1">
    <citation type="submission" date="2018-07" db="EMBL/GenBank/DDBJ databases">
        <title>Genomic Encyclopedia of Type Strains, Phase III (KMG-III): the genomes of soil and plant-associated and newly described type strains.</title>
        <authorList>
            <person name="Whitman W."/>
        </authorList>
    </citation>
    <scope>NUCLEOTIDE SEQUENCE [LARGE SCALE GENOMIC DNA]</scope>
    <source>
        <strain evidence="1 2">CECT 7506</strain>
    </source>
</reference>
<comment type="caution">
    <text evidence="1">The sequence shown here is derived from an EMBL/GenBank/DDBJ whole genome shotgun (WGS) entry which is preliminary data.</text>
</comment>
<dbReference type="AlphaFoldDB" id="A0A368WC59"/>
<dbReference type="EMBL" id="QPJD01000002">
    <property type="protein sequence ID" value="RCW51017.1"/>
    <property type="molecule type" value="Genomic_DNA"/>
</dbReference>
<protein>
    <submittedName>
        <fullName evidence="1">Uncharacterized protein</fullName>
    </submittedName>
</protein>
<dbReference type="OrthoDB" id="2628986at2"/>
<sequence>MMSFECECGNKTILFATGDRDEHGREFVEIEDDERLTFTIGEDSVLFRCSFCGYTYRLQQI</sequence>
<dbReference type="RefSeq" id="WP_114378519.1">
    <property type="nucleotide sequence ID" value="NZ_QPJD01000002.1"/>
</dbReference>